<dbReference type="Proteomes" id="UP000077266">
    <property type="component" value="Unassembled WGS sequence"/>
</dbReference>
<sequence length="240" mass="27163">MEMMDRASSNAWRRLLLGIISRRLTRKKKARVTRKIIVTDDWPTWNDYLPSTVCAGDYYQPLLALDLFTFYADDGLLGDDAILVGRWRRKRGHVLLAVHTGARVPKGPLAAQPVPSNAHLAHLATQSLASLQAARWHRQFFASIRLRSTAVSACVMRASVTSDAERVADLAALPDDPEVDYIVVDRDFANSWTSSEHAPQSSPVKSHPTRSDTHSIDFVDTFWHRVWALVTHFSFFMHDR</sequence>
<dbReference type="InParanoid" id="A0A165EPV9"/>
<gene>
    <name evidence="1" type="ORF">EXIGLDRAFT_773645</name>
</gene>
<protein>
    <submittedName>
        <fullName evidence="1">Uncharacterized protein</fullName>
    </submittedName>
</protein>
<proteinExistence type="predicted"/>
<evidence type="ECO:0000313" key="2">
    <source>
        <dbReference type="Proteomes" id="UP000077266"/>
    </source>
</evidence>
<keyword evidence="2" id="KW-1185">Reference proteome</keyword>
<dbReference type="EMBL" id="KV426125">
    <property type="protein sequence ID" value="KZV87435.1"/>
    <property type="molecule type" value="Genomic_DNA"/>
</dbReference>
<dbReference type="AlphaFoldDB" id="A0A165EPV9"/>
<reference evidence="1 2" key="1">
    <citation type="journal article" date="2016" name="Mol. Biol. Evol.">
        <title>Comparative Genomics of Early-Diverging Mushroom-Forming Fungi Provides Insights into the Origins of Lignocellulose Decay Capabilities.</title>
        <authorList>
            <person name="Nagy L.G."/>
            <person name="Riley R."/>
            <person name="Tritt A."/>
            <person name="Adam C."/>
            <person name="Daum C."/>
            <person name="Floudas D."/>
            <person name="Sun H."/>
            <person name="Yadav J.S."/>
            <person name="Pangilinan J."/>
            <person name="Larsson K.H."/>
            <person name="Matsuura K."/>
            <person name="Barry K."/>
            <person name="Labutti K."/>
            <person name="Kuo R."/>
            <person name="Ohm R.A."/>
            <person name="Bhattacharya S.S."/>
            <person name="Shirouzu T."/>
            <person name="Yoshinaga Y."/>
            <person name="Martin F.M."/>
            <person name="Grigoriev I.V."/>
            <person name="Hibbett D.S."/>
        </authorList>
    </citation>
    <scope>NUCLEOTIDE SEQUENCE [LARGE SCALE GENOMIC DNA]</scope>
    <source>
        <strain evidence="1 2">HHB12029</strain>
    </source>
</reference>
<organism evidence="1 2">
    <name type="scientific">Exidia glandulosa HHB12029</name>
    <dbReference type="NCBI Taxonomy" id="1314781"/>
    <lineage>
        <taxon>Eukaryota</taxon>
        <taxon>Fungi</taxon>
        <taxon>Dikarya</taxon>
        <taxon>Basidiomycota</taxon>
        <taxon>Agaricomycotina</taxon>
        <taxon>Agaricomycetes</taxon>
        <taxon>Auriculariales</taxon>
        <taxon>Exidiaceae</taxon>
        <taxon>Exidia</taxon>
    </lineage>
</organism>
<name>A0A165EPV9_EXIGL</name>
<accession>A0A165EPV9</accession>
<dbReference type="OrthoDB" id="60033at2759"/>
<evidence type="ECO:0000313" key="1">
    <source>
        <dbReference type="EMBL" id="KZV87435.1"/>
    </source>
</evidence>